<name>A0A226BUS9_9FIRM</name>
<gene>
    <name evidence="1" type="ORF">CDO51_12455</name>
</gene>
<evidence type="ECO:0000313" key="1">
    <source>
        <dbReference type="EMBL" id="OWZ82735.1"/>
    </source>
</evidence>
<keyword evidence="2" id="KW-1185">Reference proteome</keyword>
<protein>
    <submittedName>
        <fullName evidence="1">Uncharacterized protein</fullName>
    </submittedName>
</protein>
<sequence>MDQKEMTRLTVSLPVDLVEKLDSFRGPGLSRTELIRLILDAGARDIEEKGGLQLDINFSKN</sequence>
<dbReference type="RefSeq" id="WP_089024551.1">
    <property type="nucleotide sequence ID" value="NZ_NIQC01000045.1"/>
</dbReference>
<evidence type="ECO:0000313" key="2">
    <source>
        <dbReference type="Proteomes" id="UP000214588"/>
    </source>
</evidence>
<dbReference type="EMBL" id="NIQC01000045">
    <property type="protein sequence ID" value="OWZ82735.1"/>
    <property type="molecule type" value="Genomic_DNA"/>
</dbReference>
<dbReference type="Proteomes" id="UP000214588">
    <property type="component" value="Unassembled WGS sequence"/>
</dbReference>
<dbReference type="AlphaFoldDB" id="A0A226BUS9"/>
<reference evidence="1 2" key="1">
    <citation type="submission" date="2017-06" db="EMBL/GenBank/DDBJ databases">
        <title>Draft Genome Sequence of Natranaerobius trueperi halophilic, alkalithermophilic bacteria from soda lakes.</title>
        <authorList>
            <person name="Zhao B."/>
        </authorList>
    </citation>
    <scope>NUCLEOTIDE SEQUENCE [LARGE SCALE GENOMIC DNA]</scope>
    <source>
        <strain evidence="1 2">DSM 18760</strain>
    </source>
</reference>
<proteinExistence type="predicted"/>
<organism evidence="1 2">
    <name type="scientific">Natranaerobius trueperi</name>
    <dbReference type="NCBI Taxonomy" id="759412"/>
    <lineage>
        <taxon>Bacteria</taxon>
        <taxon>Bacillati</taxon>
        <taxon>Bacillota</taxon>
        <taxon>Clostridia</taxon>
        <taxon>Natranaerobiales</taxon>
        <taxon>Natranaerobiaceae</taxon>
        <taxon>Natranaerobius</taxon>
    </lineage>
</organism>
<accession>A0A226BUS9</accession>
<comment type="caution">
    <text evidence="1">The sequence shown here is derived from an EMBL/GenBank/DDBJ whole genome shotgun (WGS) entry which is preliminary data.</text>
</comment>